<feature type="repeat" description="TPR" evidence="2">
    <location>
        <begin position="230"/>
        <end position="263"/>
    </location>
</feature>
<dbReference type="AlphaFoldDB" id="A0A4S2KRR9"/>
<dbReference type="SUPFAM" id="SSF48452">
    <property type="entry name" value="TPR-like"/>
    <property type="match status" value="2"/>
</dbReference>
<dbReference type="InterPro" id="IPR019734">
    <property type="entry name" value="TPR_rpt"/>
</dbReference>
<feature type="compositionally biased region" description="Acidic residues" evidence="3">
    <location>
        <begin position="542"/>
        <end position="555"/>
    </location>
</feature>
<dbReference type="GO" id="GO:0051301">
    <property type="term" value="P:cell division"/>
    <property type="evidence" value="ECO:0007669"/>
    <property type="project" value="TreeGrafter"/>
</dbReference>
<protein>
    <recommendedName>
        <fullName evidence="6">Anaphase-promoting complex subunit 7</fullName>
    </recommendedName>
</protein>
<evidence type="ECO:0000256" key="1">
    <source>
        <dbReference type="ARBA" id="ARBA00022803"/>
    </source>
</evidence>
<proteinExistence type="predicted"/>
<feature type="repeat" description="TPR" evidence="2">
    <location>
        <begin position="298"/>
        <end position="331"/>
    </location>
</feature>
<evidence type="ECO:0000313" key="4">
    <source>
        <dbReference type="EMBL" id="TGZ50779.1"/>
    </source>
</evidence>
<dbReference type="Proteomes" id="UP000310200">
    <property type="component" value="Unassembled WGS sequence"/>
</dbReference>
<dbReference type="SMART" id="SM00028">
    <property type="entry name" value="TPR"/>
    <property type="match status" value="8"/>
</dbReference>
<gene>
    <name evidence="4" type="ORF">DBV15_01743</name>
</gene>
<dbReference type="Pfam" id="PF14559">
    <property type="entry name" value="TPR_19"/>
    <property type="match status" value="1"/>
</dbReference>
<dbReference type="Gene3D" id="1.25.40.10">
    <property type="entry name" value="Tetratricopeptide repeat domain"/>
    <property type="match status" value="4"/>
</dbReference>
<sequence>MSGLFEQIKLLYDQALYCNVISLTNLVLSLSEHNADLLPGYSKFHVYVYYADAHFHLGKYRRAETLYKKALQFRKCLLKSKGMGKPLLDGQKDLPSDVNIKYQIHLCLVKSKNLQEALQVLQSIPGKQRTAKVNMALAKMFHEQGMERSAITTYKEVLKECPLALEAAEGLLSLGVNGVEVNSLVVSGSMNLEWLNTWIKAHAHIHNKEFTQAVTTLRSLDNVVLLRDNFNLLTIMGECYYYAGDDKNALLCLKRARQIEPDITKGVDIYAAVLYKMHHIKELERLIPVITANNECTGEIYVAMAYSLYAARKFSRANTLTAQALNLNPNDIEATILRGNILIEQKKYQDAHIFFRHAMQLKSYRYEPHKGMVDCLVGMHRLREALNIASTCCKHLGQTARALTLYASVLMKDPVSVSKAKNLLEKALSQDEVHLAAVYLLAEIYEQEMNLEAAIELLERQVEIHSTCKLHQTLGDLWARVHNEEKALDHYAVALNLDPNNRRAIEGMHRLDSSSSKLDSGYYMTVGEEQADTTYDVGDGLPDTDNDEAPEESETEAIWSDMDLEANSQ</sequence>
<name>A0A4S2KRR9_9HYME</name>
<evidence type="ECO:0000256" key="2">
    <source>
        <dbReference type="PROSITE-ProRule" id="PRU00339"/>
    </source>
</evidence>
<dbReference type="Pfam" id="PF13432">
    <property type="entry name" value="TPR_16"/>
    <property type="match status" value="1"/>
</dbReference>
<keyword evidence="5" id="KW-1185">Reference proteome</keyword>
<reference evidence="4 5" key="1">
    <citation type="journal article" date="2019" name="Philos. Trans. R. Soc. Lond., B, Biol. Sci.">
        <title>Ant behaviour and brain gene expression of defending hosts depend on the ecological success of the intruding social parasite.</title>
        <authorList>
            <person name="Kaur R."/>
            <person name="Stoldt M."/>
            <person name="Jongepier E."/>
            <person name="Feldmeyer B."/>
            <person name="Menzel F."/>
            <person name="Bornberg-Bauer E."/>
            <person name="Foitzik S."/>
        </authorList>
    </citation>
    <scope>NUCLEOTIDE SEQUENCE [LARGE SCALE GENOMIC DNA]</scope>
    <source>
        <tissue evidence="4">Whole body</tissue>
    </source>
</reference>
<organism evidence="4 5">
    <name type="scientific">Temnothorax longispinosus</name>
    <dbReference type="NCBI Taxonomy" id="300112"/>
    <lineage>
        <taxon>Eukaryota</taxon>
        <taxon>Metazoa</taxon>
        <taxon>Ecdysozoa</taxon>
        <taxon>Arthropoda</taxon>
        <taxon>Hexapoda</taxon>
        <taxon>Insecta</taxon>
        <taxon>Pterygota</taxon>
        <taxon>Neoptera</taxon>
        <taxon>Endopterygota</taxon>
        <taxon>Hymenoptera</taxon>
        <taxon>Apocrita</taxon>
        <taxon>Aculeata</taxon>
        <taxon>Formicoidea</taxon>
        <taxon>Formicidae</taxon>
        <taxon>Myrmicinae</taxon>
        <taxon>Temnothorax</taxon>
    </lineage>
</organism>
<keyword evidence="1 2" id="KW-0802">TPR repeat</keyword>
<feature type="region of interest" description="Disordered" evidence="3">
    <location>
        <begin position="530"/>
        <end position="569"/>
    </location>
</feature>
<dbReference type="InterPro" id="IPR011990">
    <property type="entry name" value="TPR-like_helical_dom_sf"/>
</dbReference>
<evidence type="ECO:0008006" key="6">
    <source>
        <dbReference type="Google" id="ProtNLM"/>
    </source>
</evidence>
<dbReference type="GO" id="GO:0016567">
    <property type="term" value="P:protein ubiquitination"/>
    <property type="evidence" value="ECO:0007669"/>
    <property type="project" value="TreeGrafter"/>
</dbReference>
<dbReference type="EMBL" id="QBLH01001859">
    <property type="protein sequence ID" value="TGZ50779.1"/>
    <property type="molecule type" value="Genomic_DNA"/>
</dbReference>
<feature type="repeat" description="TPR" evidence="2">
    <location>
        <begin position="468"/>
        <end position="501"/>
    </location>
</feature>
<dbReference type="PROSITE" id="PS50005">
    <property type="entry name" value="TPR"/>
    <property type="match status" value="3"/>
</dbReference>
<dbReference type="PANTHER" id="PTHR12558:SF36">
    <property type="entry name" value="ANAPHASE-PROMOTING COMPLEX SUBUNIT 7"/>
    <property type="match status" value="1"/>
</dbReference>
<dbReference type="PANTHER" id="PTHR12558">
    <property type="entry name" value="CELL DIVISION CYCLE 16,23,27"/>
    <property type="match status" value="1"/>
</dbReference>
<dbReference type="STRING" id="300112.A0A4S2KRR9"/>
<comment type="caution">
    <text evidence="4">The sequence shown here is derived from an EMBL/GenBank/DDBJ whole genome shotgun (WGS) entry which is preliminary data.</text>
</comment>
<accession>A0A4S2KRR9</accession>
<dbReference type="GO" id="GO:0045842">
    <property type="term" value="P:positive regulation of mitotic metaphase/anaphase transition"/>
    <property type="evidence" value="ECO:0007669"/>
    <property type="project" value="TreeGrafter"/>
</dbReference>
<dbReference type="GO" id="GO:0005680">
    <property type="term" value="C:anaphase-promoting complex"/>
    <property type="evidence" value="ECO:0007669"/>
    <property type="project" value="TreeGrafter"/>
</dbReference>
<evidence type="ECO:0000256" key="3">
    <source>
        <dbReference type="SAM" id="MobiDB-lite"/>
    </source>
</evidence>
<evidence type="ECO:0000313" key="5">
    <source>
        <dbReference type="Proteomes" id="UP000310200"/>
    </source>
</evidence>